<dbReference type="Gene3D" id="3.90.1410.10">
    <property type="entry name" value="set domain protein methyltransferase, domain 1"/>
    <property type="match status" value="1"/>
</dbReference>
<sequence length="386" mass="44299">MDIHEEFTQWTIRRGLKIHDIRLHRFPGRGIGIAAKKRIKADSVLLHVPHSALRTQYTVSRPVVEATKEKRISVHGLLATDHALENSLAVFQDDYKPWHSILPSYSEFQESISICWPVALQKLLPPMAKIILGKQQKKIQTDWSSASNAFPCLTFEKFLYSWLLINTRTFYFVSPSSCGVHRPFPKRDDCMALNPFSDCFNHNPCPSASVKVTESAFTITSTRDIDLGEEVTISYGNHSNDFLLAEYGFVVDENPWDEVLLDDYILPLLDTAQKTELESVGFLGNYLLDRNNVCHRTEVVLRVLCLPLQRWRRFVHGLDDGDNDQPQVDRTLLNILTKLNRDVQKNLRDISSFSDNFSIQKKILDTRWRQIDKLSGKALNKCQAQV</sequence>
<comment type="caution">
    <text evidence="2">The sequence shown here is derived from an EMBL/GenBank/DDBJ whole genome shotgun (WGS) entry which is preliminary data.</text>
</comment>
<dbReference type="OrthoDB" id="341421at2759"/>
<dbReference type="InterPro" id="IPR001214">
    <property type="entry name" value="SET_dom"/>
</dbReference>
<dbReference type="GO" id="GO:0016279">
    <property type="term" value="F:protein-lysine N-methyltransferase activity"/>
    <property type="evidence" value="ECO:0007669"/>
    <property type="project" value="UniProtKB-ARBA"/>
</dbReference>
<dbReference type="InterPro" id="IPR046341">
    <property type="entry name" value="SET_dom_sf"/>
</dbReference>
<gene>
    <name evidence="2" type="ORF">GcC1_207004</name>
</gene>
<dbReference type="InterPro" id="IPR050600">
    <property type="entry name" value="SETD3_SETD6_MTase"/>
</dbReference>
<keyword evidence="2" id="KW-0808">Transferase</keyword>
<dbReference type="Pfam" id="PF00856">
    <property type="entry name" value="SET"/>
    <property type="match status" value="1"/>
</dbReference>
<dbReference type="PANTHER" id="PTHR13271:SF137">
    <property type="entry name" value="SET DOMAIN-CONTAINING PROTEIN"/>
    <property type="match status" value="1"/>
</dbReference>
<name>A0A420HC95_9PEZI</name>
<dbReference type="GO" id="GO:0032259">
    <property type="term" value="P:methylation"/>
    <property type="evidence" value="ECO:0007669"/>
    <property type="project" value="UniProtKB-KW"/>
</dbReference>
<keyword evidence="2" id="KW-0489">Methyltransferase</keyword>
<dbReference type="Proteomes" id="UP000285405">
    <property type="component" value="Unassembled WGS sequence"/>
</dbReference>
<evidence type="ECO:0000313" key="2">
    <source>
        <dbReference type="EMBL" id="RKF55015.1"/>
    </source>
</evidence>
<dbReference type="AlphaFoldDB" id="A0A420HC95"/>
<organism evidence="2 3">
    <name type="scientific">Golovinomyces cichoracearum</name>
    <dbReference type="NCBI Taxonomy" id="62708"/>
    <lineage>
        <taxon>Eukaryota</taxon>
        <taxon>Fungi</taxon>
        <taxon>Dikarya</taxon>
        <taxon>Ascomycota</taxon>
        <taxon>Pezizomycotina</taxon>
        <taxon>Leotiomycetes</taxon>
        <taxon>Erysiphales</taxon>
        <taxon>Erysiphaceae</taxon>
        <taxon>Golovinomyces</taxon>
    </lineage>
</organism>
<accession>A0A420HC95</accession>
<dbReference type="PROSITE" id="PS50280">
    <property type="entry name" value="SET"/>
    <property type="match status" value="1"/>
</dbReference>
<dbReference type="SUPFAM" id="SSF82199">
    <property type="entry name" value="SET domain"/>
    <property type="match status" value="1"/>
</dbReference>
<evidence type="ECO:0000259" key="1">
    <source>
        <dbReference type="PROSITE" id="PS50280"/>
    </source>
</evidence>
<proteinExistence type="predicted"/>
<evidence type="ECO:0000313" key="3">
    <source>
        <dbReference type="Proteomes" id="UP000285405"/>
    </source>
</evidence>
<dbReference type="PANTHER" id="PTHR13271">
    <property type="entry name" value="UNCHARACTERIZED PUTATIVE METHYLTRANSFERASE"/>
    <property type="match status" value="1"/>
</dbReference>
<protein>
    <submittedName>
        <fullName evidence="2">Ribosomal lysine N-methyltransferase set11</fullName>
    </submittedName>
</protein>
<feature type="domain" description="SET" evidence="1">
    <location>
        <begin position="19"/>
        <end position="236"/>
    </location>
</feature>
<reference evidence="2 3" key="1">
    <citation type="journal article" date="2018" name="BMC Genomics">
        <title>Comparative genome analyses reveal sequence features reflecting distinct modes of host-adaptation between dicot and monocot powdery mildew.</title>
        <authorList>
            <person name="Wu Y."/>
            <person name="Ma X."/>
            <person name="Pan Z."/>
            <person name="Kale S.D."/>
            <person name="Song Y."/>
            <person name="King H."/>
            <person name="Zhang Q."/>
            <person name="Presley C."/>
            <person name="Deng X."/>
            <person name="Wei C.I."/>
            <person name="Xiao S."/>
        </authorList>
    </citation>
    <scope>NUCLEOTIDE SEQUENCE [LARGE SCALE GENOMIC DNA]</scope>
    <source>
        <strain evidence="2">UCSC1</strain>
    </source>
</reference>
<dbReference type="EMBL" id="MCBR01020711">
    <property type="protein sequence ID" value="RKF55015.1"/>
    <property type="molecule type" value="Genomic_DNA"/>
</dbReference>